<dbReference type="InterPro" id="IPR047165">
    <property type="entry name" value="RHG17/44/SH3BP1-like"/>
</dbReference>
<dbReference type="SMART" id="SM00324">
    <property type="entry name" value="RhoGAP"/>
    <property type="match status" value="1"/>
</dbReference>
<dbReference type="OrthoDB" id="79452at2759"/>
<keyword evidence="1" id="KW-0343">GTPase activation</keyword>
<dbReference type="Proteomes" id="UP000242146">
    <property type="component" value="Unassembled WGS sequence"/>
</dbReference>
<dbReference type="PROSITE" id="PS50238">
    <property type="entry name" value="RHOGAP"/>
    <property type="match status" value="1"/>
</dbReference>
<evidence type="ECO:0000259" key="3">
    <source>
        <dbReference type="PROSITE" id="PS50238"/>
    </source>
</evidence>
<dbReference type="GO" id="GO:0005096">
    <property type="term" value="F:GTPase activator activity"/>
    <property type="evidence" value="ECO:0007669"/>
    <property type="project" value="UniProtKB-KW"/>
</dbReference>
<feature type="region of interest" description="Disordered" evidence="2">
    <location>
        <begin position="623"/>
        <end position="849"/>
    </location>
</feature>
<feature type="compositionally biased region" description="Low complexity" evidence="2">
    <location>
        <begin position="865"/>
        <end position="884"/>
    </location>
</feature>
<feature type="domain" description="Rho-GAP" evidence="3">
    <location>
        <begin position="383"/>
        <end position="567"/>
    </location>
</feature>
<dbReference type="CDD" id="cd00159">
    <property type="entry name" value="RhoGAP"/>
    <property type="match status" value="1"/>
</dbReference>
<dbReference type="AlphaFoldDB" id="A0A1X2GRD7"/>
<feature type="compositionally biased region" description="Polar residues" evidence="2">
    <location>
        <begin position="794"/>
        <end position="805"/>
    </location>
</feature>
<dbReference type="PANTHER" id="PTHR14130:SF14">
    <property type="entry name" value="RHO GTPASE-ACTIVATING PROTEIN 92B"/>
    <property type="match status" value="1"/>
</dbReference>
<accession>A0A1X2GRD7</accession>
<evidence type="ECO:0000313" key="4">
    <source>
        <dbReference type="EMBL" id="ORX59614.1"/>
    </source>
</evidence>
<evidence type="ECO:0000256" key="1">
    <source>
        <dbReference type="ARBA" id="ARBA00022468"/>
    </source>
</evidence>
<feature type="compositionally biased region" description="Pro residues" evidence="2">
    <location>
        <begin position="627"/>
        <end position="640"/>
    </location>
</feature>
<evidence type="ECO:0000313" key="5">
    <source>
        <dbReference type="Proteomes" id="UP000242146"/>
    </source>
</evidence>
<dbReference type="PANTHER" id="PTHR14130">
    <property type="entry name" value="3BP-1 RELATED RHOGAP"/>
    <property type="match status" value="1"/>
</dbReference>
<dbReference type="STRING" id="101127.A0A1X2GRD7"/>
<dbReference type="SUPFAM" id="SSF103657">
    <property type="entry name" value="BAR/IMD domain-like"/>
    <property type="match status" value="1"/>
</dbReference>
<dbReference type="Pfam" id="PF00620">
    <property type="entry name" value="RhoGAP"/>
    <property type="match status" value="1"/>
</dbReference>
<dbReference type="InterPro" id="IPR000198">
    <property type="entry name" value="RhoGAP_dom"/>
</dbReference>
<sequence length="929" mass="103331">MNRNRGRSVSQVQDDVVANIDAHLDFVKRFLRWSIEDLDRLVSILNARIAAEEAYVQSLSKIHKTVSPIVMNPMFGDKPPTFIHASVCYERSIDQTIQQRRELIKGMKEEVEKLTIVRDKQEMRRKNAKTDQGEANAEYANYRTGELTKLRKAYFKKCQDLRAAQSQFEQQQQQQQIQQMEDNAAVNDYLPQHYRPDDSKRLSYDSLDNDDASIHSQGHQDSAYKKGMANFMASMDKVRTQFANVGQPSLADLNKQNTKFAKYKKEIMDSDYQYRDGIRHLEVLRKRQVQAAFSSMKHLEFAILGKGDVTRSVLGGLLEKEHLVLVNELQSNEYTSQFVKDVNSRGDYIAFTTRYKNTMYRAPEPLLYENFYHGVCKQILFGGSLNEYAAEHEHTVPLLVTRCVEAIDNMGLQKEGIYRVSGRQSNIETLKHSFEEDEAKEIESHFDVFTIATVLKIYLRQLKEPLLQIDLQNRVKYSGFKDKDQQLKYLLAILSGISKPHRDTLFVVIRHLAHVNAHSAINKMNLQNLSVIFTPAIFHDFNQAEHPGEWHSDVMFEDLVNFHDTLFQQAELQSRAPAGPQVPLKSHEFHPTNANPVATTPPAVITPGSVSSVANATSSSLLLTAPMGPPPMIVNEPPTPKGGSGSRAASLGALQRSGSLQHPDAHPTASYFPPQLSSTPTPAAVSSGTATQHPQPPQPQQKQQHTPTSLTDPASYHYQPQQPQPQQAQPQRPPPRPYYPVTHSQDDVRPVPRPSASSYTPQINTSSLRTDSFYGGTPELMPSKLDKPEADATEPSNDDTMPTLASSHSSTTSTKKKFVPPRQDSLRTKPPSAANLAHTKLSGSANSSTSSLLAAVNVAAATAAALSNNDSSSSLPSPSSASSARGPPLPHPVVINQSQYHQPSSARVVPTSSPVTPTPPPADLHYPRQ</sequence>
<name>A0A1X2GRD7_9FUNG</name>
<gene>
    <name evidence="4" type="ORF">DM01DRAFT_1300976</name>
</gene>
<reference evidence="4 5" key="1">
    <citation type="submission" date="2016-07" db="EMBL/GenBank/DDBJ databases">
        <title>Pervasive Adenine N6-methylation of Active Genes in Fungi.</title>
        <authorList>
            <consortium name="DOE Joint Genome Institute"/>
            <person name="Mondo S.J."/>
            <person name="Dannebaum R.O."/>
            <person name="Kuo R.C."/>
            <person name="Labutti K."/>
            <person name="Haridas S."/>
            <person name="Kuo A."/>
            <person name="Salamov A."/>
            <person name="Ahrendt S.R."/>
            <person name="Lipzen A."/>
            <person name="Sullivan W."/>
            <person name="Andreopoulos W.B."/>
            <person name="Clum A."/>
            <person name="Lindquist E."/>
            <person name="Daum C."/>
            <person name="Ramamoorthy G.K."/>
            <person name="Gryganskyi A."/>
            <person name="Culley D."/>
            <person name="Magnuson J.K."/>
            <person name="James T.Y."/>
            <person name="O'Malley M.A."/>
            <person name="Stajich J.E."/>
            <person name="Spatafora J.W."/>
            <person name="Visel A."/>
            <person name="Grigoriev I.V."/>
        </authorList>
    </citation>
    <scope>NUCLEOTIDE SEQUENCE [LARGE SCALE GENOMIC DNA]</scope>
    <source>
        <strain evidence="4 5">NRRL 3301</strain>
    </source>
</reference>
<dbReference type="InterPro" id="IPR027267">
    <property type="entry name" value="AH/BAR_dom_sf"/>
</dbReference>
<comment type="caution">
    <text evidence="4">The sequence shown here is derived from an EMBL/GenBank/DDBJ whole genome shotgun (WGS) entry which is preliminary data.</text>
</comment>
<feature type="compositionally biased region" description="Polar residues" evidence="2">
    <location>
        <begin position="675"/>
        <end position="690"/>
    </location>
</feature>
<keyword evidence="5" id="KW-1185">Reference proteome</keyword>
<organism evidence="4 5">
    <name type="scientific">Hesseltinella vesiculosa</name>
    <dbReference type="NCBI Taxonomy" id="101127"/>
    <lineage>
        <taxon>Eukaryota</taxon>
        <taxon>Fungi</taxon>
        <taxon>Fungi incertae sedis</taxon>
        <taxon>Mucoromycota</taxon>
        <taxon>Mucoromycotina</taxon>
        <taxon>Mucoromycetes</taxon>
        <taxon>Mucorales</taxon>
        <taxon>Cunninghamellaceae</taxon>
        <taxon>Hesseltinella</taxon>
    </lineage>
</organism>
<feature type="region of interest" description="Disordered" evidence="2">
    <location>
        <begin position="865"/>
        <end position="929"/>
    </location>
</feature>
<feature type="compositionally biased region" description="Low complexity" evidence="2">
    <location>
        <begin position="718"/>
        <end position="730"/>
    </location>
</feature>
<proteinExistence type="predicted"/>
<evidence type="ECO:0000256" key="2">
    <source>
        <dbReference type="SAM" id="MobiDB-lite"/>
    </source>
</evidence>
<dbReference type="GO" id="GO:0032956">
    <property type="term" value="P:regulation of actin cytoskeleton organization"/>
    <property type="evidence" value="ECO:0007669"/>
    <property type="project" value="TreeGrafter"/>
</dbReference>
<dbReference type="GO" id="GO:0007165">
    <property type="term" value="P:signal transduction"/>
    <property type="evidence" value="ECO:0007669"/>
    <property type="project" value="InterPro"/>
</dbReference>
<feature type="compositionally biased region" description="Polar residues" evidence="2">
    <location>
        <begin position="755"/>
        <end position="770"/>
    </location>
</feature>
<dbReference type="InterPro" id="IPR008936">
    <property type="entry name" value="Rho_GTPase_activation_prot"/>
</dbReference>
<dbReference type="EMBL" id="MCGT01000005">
    <property type="protein sequence ID" value="ORX59614.1"/>
    <property type="molecule type" value="Genomic_DNA"/>
</dbReference>
<dbReference type="GO" id="GO:0035020">
    <property type="term" value="P:regulation of Rac protein signal transduction"/>
    <property type="evidence" value="ECO:0007669"/>
    <property type="project" value="TreeGrafter"/>
</dbReference>
<dbReference type="Gene3D" id="1.20.1270.60">
    <property type="entry name" value="Arfaptin homology (AH) domain/BAR domain"/>
    <property type="match status" value="1"/>
</dbReference>
<dbReference type="SUPFAM" id="SSF48350">
    <property type="entry name" value="GTPase activation domain, GAP"/>
    <property type="match status" value="1"/>
</dbReference>
<protein>
    <submittedName>
        <fullName evidence="4">RhoGAP-domain-containing protein</fullName>
    </submittedName>
</protein>
<dbReference type="Gene3D" id="1.10.555.10">
    <property type="entry name" value="Rho GTPase activation protein"/>
    <property type="match status" value="1"/>
</dbReference>
<feature type="compositionally biased region" description="Low complexity" evidence="2">
    <location>
        <begin position="903"/>
        <end position="915"/>
    </location>
</feature>